<comment type="caution">
    <text evidence="1">The sequence shown here is derived from an EMBL/GenBank/DDBJ whole genome shotgun (WGS) entry which is preliminary data.</text>
</comment>
<proteinExistence type="predicted"/>
<keyword evidence="2" id="KW-1185">Reference proteome</keyword>
<accession>A0A9D4IF02</accession>
<organism evidence="1 2">
    <name type="scientific">Dreissena polymorpha</name>
    <name type="common">Zebra mussel</name>
    <name type="synonym">Mytilus polymorpha</name>
    <dbReference type="NCBI Taxonomy" id="45954"/>
    <lineage>
        <taxon>Eukaryota</taxon>
        <taxon>Metazoa</taxon>
        <taxon>Spiralia</taxon>
        <taxon>Lophotrochozoa</taxon>
        <taxon>Mollusca</taxon>
        <taxon>Bivalvia</taxon>
        <taxon>Autobranchia</taxon>
        <taxon>Heteroconchia</taxon>
        <taxon>Euheterodonta</taxon>
        <taxon>Imparidentia</taxon>
        <taxon>Neoheterodontei</taxon>
        <taxon>Myida</taxon>
        <taxon>Dreissenoidea</taxon>
        <taxon>Dreissenidae</taxon>
        <taxon>Dreissena</taxon>
    </lineage>
</organism>
<dbReference type="AlphaFoldDB" id="A0A9D4IF02"/>
<evidence type="ECO:0000313" key="2">
    <source>
        <dbReference type="Proteomes" id="UP000828390"/>
    </source>
</evidence>
<dbReference type="EMBL" id="JAIWYP010000009">
    <property type="protein sequence ID" value="KAH3772926.1"/>
    <property type="molecule type" value="Genomic_DNA"/>
</dbReference>
<name>A0A9D4IF02_DREPO</name>
<sequence>MFCQTVNRNYNNKSTRKLFILKLTVNKRINYPPPGDHVFQQNRTIFHLVQDVITTDVLTTFYEDWKINVTFRVLTSFYYNSHKRKNAPPPGGHFHEDRTINVAFLQGFISHIRKNAPPPGGHVFQLTGIIFELI</sequence>
<reference evidence="1" key="2">
    <citation type="submission" date="2020-11" db="EMBL/GenBank/DDBJ databases">
        <authorList>
            <person name="McCartney M.A."/>
            <person name="Auch B."/>
            <person name="Kono T."/>
            <person name="Mallez S."/>
            <person name="Becker A."/>
            <person name="Gohl D.M."/>
            <person name="Silverstein K.A.T."/>
            <person name="Koren S."/>
            <person name="Bechman K.B."/>
            <person name="Herman A."/>
            <person name="Abrahante J.E."/>
            <person name="Garbe J."/>
        </authorList>
    </citation>
    <scope>NUCLEOTIDE SEQUENCE</scope>
    <source>
        <strain evidence="1">Duluth1</strain>
        <tissue evidence="1">Whole animal</tissue>
    </source>
</reference>
<evidence type="ECO:0000313" key="1">
    <source>
        <dbReference type="EMBL" id="KAH3772926.1"/>
    </source>
</evidence>
<protein>
    <submittedName>
        <fullName evidence="1">Uncharacterized protein</fullName>
    </submittedName>
</protein>
<gene>
    <name evidence="1" type="ORF">DPMN_174273</name>
</gene>
<reference evidence="1" key="1">
    <citation type="journal article" date="2019" name="bioRxiv">
        <title>The Genome of the Zebra Mussel, Dreissena polymorpha: A Resource for Invasive Species Research.</title>
        <authorList>
            <person name="McCartney M.A."/>
            <person name="Auch B."/>
            <person name="Kono T."/>
            <person name="Mallez S."/>
            <person name="Zhang Y."/>
            <person name="Obille A."/>
            <person name="Becker A."/>
            <person name="Abrahante J.E."/>
            <person name="Garbe J."/>
            <person name="Badalamenti J.P."/>
            <person name="Herman A."/>
            <person name="Mangelson H."/>
            <person name="Liachko I."/>
            <person name="Sullivan S."/>
            <person name="Sone E.D."/>
            <person name="Koren S."/>
            <person name="Silverstein K.A.T."/>
            <person name="Beckman K.B."/>
            <person name="Gohl D.M."/>
        </authorList>
    </citation>
    <scope>NUCLEOTIDE SEQUENCE</scope>
    <source>
        <strain evidence="1">Duluth1</strain>
        <tissue evidence="1">Whole animal</tissue>
    </source>
</reference>
<dbReference type="Proteomes" id="UP000828390">
    <property type="component" value="Unassembled WGS sequence"/>
</dbReference>